<evidence type="ECO:0000313" key="4">
    <source>
        <dbReference type="EMBL" id="QCF25710.1"/>
    </source>
</evidence>
<feature type="transmembrane region" description="Helical" evidence="2">
    <location>
        <begin position="455"/>
        <end position="475"/>
    </location>
</feature>
<evidence type="ECO:0000256" key="1">
    <source>
        <dbReference type="SAM" id="MobiDB-lite"/>
    </source>
</evidence>
<dbReference type="PANTHER" id="PTHR40940:SF1">
    <property type="entry name" value="PROTEIN BATD"/>
    <property type="match status" value="1"/>
</dbReference>
<evidence type="ECO:0000259" key="3">
    <source>
        <dbReference type="Pfam" id="PF25607"/>
    </source>
</evidence>
<dbReference type="EMBL" id="CP031093">
    <property type="protein sequence ID" value="QCF25710.1"/>
    <property type="molecule type" value="Genomic_DNA"/>
</dbReference>
<accession>A0A4V1D8M5</accession>
<dbReference type="RefSeq" id="WP_136548263.1">
    <property type="nucleotide sequence ID" value="NZ_CP031093.1"/>
</dbReference>
<gene>
    <name evidence="4" type="ORF">soil367_07140</name>
</gene>
<proteinExistence type="predicted"/>
<dbReference type="InterPro" id="IPR025738">
    <property type="entry name" value="BatD"/>
</dbReference>
<organism evidence="4 5">
    <name type="scientific">Hydrocarboniclastica marina</name>
    <dbReference type="NCBI Taxonomy" id="2259620"/>
    <lineage>
        <taxon>Bacteria</taxon>
        <taxon>Pseudomonadati</taxon>
        <taxon>Pseudomonadota</taxon>
        <taxon>Gammaproteobacteria</taxon>
        <taxon>Alteromonadales</taxon>
        <taxon>Alteromonadaceae</taxon>
        <taxon>Hydrocarboniclastica</taxon>
    </lineage>
</organism>
<feature type="domain" description="DUF7939" evidence="3">
    <location>
        <begin position="514"/>
        <end position="579"/>
    </location>
</feature>
<sequence>MVGEQTNSTHSIRLPSDRIPHQLLSSMWVLLYAMVLLWPAAATAAEKLEASVNRNALHEDETLTLTVQGEMEIELNLGSIMSLRNLDLPEPDLGNLTDSFEILDQRQAYSLRSVNGEHSAEVTWTFQLAPRRSGSLTIPSLSFKNAQSQPIQVEVNPGSSPQAAAGAREAWVEAEVDKSRVFVQEQLVYTLRLYYRGSLIGGNLSEPSFDNAVVEPLGEQQQTTARIGNNRYQVVERRYLVYPERTGELTLPSQQFTGRQRDPATGTLEFLRAQSKPLTVEVVPPPSDFPGDTWVPAESLVLDESWSNDPETLQVGDSVTRTLTLKALGLLETALPRLAVDYPAQFRVYPESPAAKSEIKSGTVESTQTQSAVLMAVEPGSVTLPEVRLHWWDTVNDRSRVAVIPARTLTVAPAPGSDGGTSAIAQADRSDSRASAAGSGTAGGSPQAANGSESWLAWVAAFFALAWMITLWLWLRKRKPGKVDTGSTKHNTRPTVDLDRLKRYAIHGHVDTLRLIPAWVRETFHQPQIHTLKETRDFFNDSSLNQSLDALEQFLYSGGETEWKRGKELAATLERLKQNRGTTRSKDSALPPFSKRA</sequence>
<dbReference type="PANTHER" id="PTHR40940">
    <property type="entry name" value="PROTEIN BATD-RELATED"/>
    <property type="match status" value="1"/>
</dbReference>
<dbReference type="KEGG" id="hmi:soil367_07140"/>
<dbReference type="Pfam" id="PF25607">
    <property type="entry name" value="DUF7939"/>
    <property type="match status" value="1"/>
</dbReference>
<reference evidence="4 5" key="1">
    <citation type="submission" date="2018-07" db="EMBL/GenBank/DDBJ databases">
        <title>Marsedoiliclastica nanhaica gen. nov. sp. nov., a novel marine hydrocarbonoclastic bacterium isolated from an in-situ enriched hydrocarbon-degrading consortium in deep-sea sediment.</title>
        <authorList>
            <person name="Dong C."/>
            <person name="Ma T."/>
            <person name="Liu R."/>
            <person name="Shao Z."/>
        </authorList>
    </citation>
    <scope>NUCLEOTIDE SEQUENCE [LARGE SCALE GENOMIC DNA]</scope>
    <source>
        <strain evidence="5">soil36-7</strain>
    </source>
</reference>
<dbReference type="InterPro" id="IPR057699">
    <property type="entry name" value="DUF7939"/>
</dbReference>
<keyword evidence="2" id="KW-0472">Membrane</keyword>
<name>A0A4V1D8M5_9ALTE</name>
<dbReference type="OrthoDB" id="5293418at2"/>
<dbReference type="Pfam" id="PF13584">
    <property type="entry name" value="BatD"/>
    <property type="match status" value="3"/>
</dbReference>
<protein>
    <submittedName>
        <fullName evidence="4">Protein BatD</fullName>
    </submittedName>
</protein>
<keyword evidence="5" id="KW-1185">Reference proteome</keyword>
<keyword evidence="2" id="KW-1133">Transmembrane helix</keyword>
<feature type="transmembrane region" description="Helical" evidence="2">
    <location>
        <begin position="23"/>
        <end position="41"/>
    </location>
</feature>
<dbReference type="Proteomes" id="UP000298049">
    <property type="component" value="Chromosome"/>
</dbReference>
<keyword evidence="2" id="KW-0812">Transmembrane</keyword>
<evidence type="ECO:0000313" key="5">
    <source>
        <dbReference type="Proteomes" id="UP000298049"/>
    </source>
</evidence>
<evidence type="ECO:0000256" key="2">
    <source>
        <dbReference type="SAM" id="Phobius"/>
    </source>
</evidence>
<feature type="region of interest" description="Disordered" evidence="1">
    <location>
        <begin position="574"/>
        <end position="597"/>
    </location>
</feature>
<feature type="compositionally biased region" description="Low complexity" evidence="1">
    <location>
        <begin position="422"/>
        <end position="449"/>
    </location>
</feature>
<dbReference type="AlphaFoldDB" id="A0A4V1D8M5"/>
<feature type="region of interest" description="Disordered" evidence="1">
    <location>
        <begin position="411"/>
        <end position="449"/>
    </location>
</feature>